<dbReference type="GO" id="GO:0016747">
    <property type="term" value="F:acyltransferase activity, transferring groups other than amino-acyl groups"/>
    <property type="evidence" value="ECO:0007669"/>
    <property type="project" value="InterPro"/>
</dbReference>
<reference evidence="3" key="1">
    <citation type="submission" date="2015-03" db="EMBL/GenBank/DDBJ databases">
        <title>Draft genome sequence of a novel methanotroph (Sn10-6) isolated from flooded ricefield rhizosphere in India.</title>
        <authorList>
            <person name="Pandit P.S."/>
            <person name="Pore S.D."/>
            <person name="Arora P."/>
            <person name="Kapse N.G."/>
            <person name="Dhakephalkar P.K."/>
            <person name="Rahalkar M.C."/>
        </authorList>
    </citation>
    <scope>NUCLEOTIDE SEQUENCE [LARGE SCALE GENOMIC DNA]</scope>
    <source>
        <strain evidence="3">Sn10-6</strain>
    </source>
</reference>
<feature type="domain" description="N-acetyltransferase" evidence="1">
    <location>
        <begin position="5"/>
        <end position="152"/>
    </location>
</feature>
<dbReference type="AlphaFoldDB" id="A0A0F3IGC6"/>
<dbReference type="SUPFAM" id="SSF55729">
    <property type="entry name" value="Acyl-CoA N-acyltransferases (Nat)"/>
    <property type="match status" value="1"/>
</dbReference>
<comment type="caution">
    <text evidence="2">The sequence shown here is derived from an EMBL/GenBank/DDBJ whole genome shotgun (WGS) entry which is preliminary data.</text>
</comment>
<keyword evidence="3" id="KW-1185">Reference proteome</keyword>
<evidence type="ECO:0000313" key="3">
    <source>
        <dbReference type="Proteomes" id="UP000033684"/>
    </source>
</evidence>
<dbReference type="EMBL" id="LAJX01000181">
    <property type="protein sequence ID" value="KJV05742.1"/>
    <property type="molecule type" value="Genomic_DNA"/>
</dbReference>
<dbReference type="CDD" id="cd04301">
    <property type="entry name" value="NAT_SF"/>
    <property type="match status" value="1"/>
</dbReference>
<protein>
    <recommendedName>
        <fullName evidence="1">N-acetyltransferase domain-containing protein</fullName>
    </recommendedName>
</protein>
<dbReference type="Gene3D" id="3.40.630.30">
    <property type="match status" value="1"/>
</dbReference>
<dbReference type="Pfam" id="PF13508">
    <property type="entry name" value="Acetyltransf_7"/>
    <property type="match status" value="1"/>
</dbReference>
<name>A0A0F3IGC6_9GAMM</name>
<reference evidence="2 3" key="2">
    <citation type="journal article" date="2016" name="Microb. Ecol.">
        <title>Genome Characteristics of a Novel Type I Methanotroph (Sn10-6) Isolated from a Flooded Indian Rice Field.</title>
        <authorList>
            <person name="Rahalkar M.C."/>
            <person name="Pandit P.S."/>
            <person name="Dhakephalkar P.K."/>
            <person name="Pore S."/>
            <person name="Arora P."/>
            <person name="Kapse N."/>
        </authorList>
    </citation>
    <scope>NUCLEOTIDE SEQUENCE [LARGE SCALE GENOMIC DNA]</scope>
    <source>
        <strain evidence="2 3">Sn10-6</strain>
    </source>
</reference>
<dbReference type="InterPro" id="IPR000182">
    <property type="entry name" value="GNAT_dom"/>
</dbReference>
<proteinExistence type="predicted"/>
<dbReference type="InterPro" id="IPR016181">
    <property type="entry name" value="Acyl_CoA_acyltransferase"/>
</dbReference>
<accession>A0A0F3IGC6</accession>
<sequence>MPVSVLIRLETSSDILPISRIVEAAFCGHPHSDGREPEIVNHLRADGALTISLVAESEREVVGHVAISPVTIAPSVSAWYALGPVSVHPIHQSRGIGSALVLRGLSELEVLGAAGCVVYGNPVFYGRFGFKSYRSLLYPHGAKEFFLAKVFGDKVPEGTVTYSVAFNAA</sequence>
<dbReference type="PROSITE" id="PS51186">
    <property type="entry name" value="GNAT"/>
    <property type="match status" value="1"/>
</dbReference>
<dbReference type="OrthoDB" id="9797178at2"/>
<evidence type="ECO:0000313" key="2">
    <source>
        <dbReference type="EMBL" id="KJV05742.1"/>
    </source>
</evidence>
<organism evidence="2 3">
    <name type="scientific">Methylocucumis oryzae</name>
    <dbReference type="NCBI Taxonomy" id="1632867"/>
    <lineage>
        <taxon>Bacteria</taxon>
        <taxon>Pseudomonadati</taxon>
        <taxon>Pseudomonadota</taxon>
        <taxon>Gammaproteobacteria</taxon>
        <taxon>Methylococcales</taxon>
        <taxon>Methylococcaceae</taxon>
        <taxon>Methylocucumis</taxon>
    </lineage>
</organism>
<dbReference type="Proteomes" id="UP000033684">
    <property type="component" value="Unassembled WGS sequence"/>
</dbReference>
<evidence type="ECO:0000259" key="1">
    <source>
        <dbReference type="PROSITE" id="PS51186"/>
    </source>
</evidence>
<gene>
    <name evidence="2" type="ORF">VZ94_15910</name>
</gene>